<evidence type="ECO:0000313" key="3">
    <source>
        <dbReference type="Proteomes" id="UP000185936"/>
    </source>
</evidence>
<dbReference type="InterPro" id="IPR013740">
    <property type="entry name" value="Redoxin"/>
</dbReference>
<dbReference type="Proteomes" id="UP000185936">
    <property type="component" value="Unassembled WGS sequence"/>
</dbReference>
<evidence type="ECO:0000313" key="2">
    <source>
        <dbReference type="EMBL" id="SIS13142.1"/>
    </source>
</evidence>
<dbReference type="OrthoDB" id="115386at2157"/>
<keyword evidence="2" id="KW-0413">Isomerase</keyword>
<dbReference type="SUPFAM" id="SSF52833">
    <property type="entry name" value="Thioredoxin-like"/>
    <property type="match status" value="1"/>
</dbReference>
<evidence type="ECO:0000259" key="1">
    <source>
        <dbReference type="PROSITE" id="PS51352"/>
    </source>
</evidence>
<accession>A0A1N7GKS9</accession>
<sequence length="178" mass="19299">MRRRDALVGIGSLGVLGGSAVALRRLDRFFRDETVPETMLETIDARGSEAGETAIPARGAVTVLDFFATWCNDCKQYLDTLAEFQATVPETVQFVSVTTEQVGTTKSRDDIAAWWNWHGGNWTVALDPSLAVAEPIGATYVPHTFVLDESNAITWSESGLHTVSELDAALETAGVVPR</sequence>
<keyword evidence="3" id="KW-1185">Reference proteome</keyword>
<feature type="domain" description="Thioredoxin" evidence="1">
    <location>
        <begin position="29"/>
        <end position="175"/>
    </location>
</feature>
<dbReference type="AlphaFoldDB" id="A0A1N7GKS9"/>
<dbReference type="InterPro" id="IPR050553">
    <property type="entry name" value="Thioredoxin_ResA/DsbE_sf"/>
</dbReference>
<dbReference type="InterPro" id="IPR013766">
    <property type="entry name" value="Thioredoxin_domain"/>
</dbReference>
<protein>
    <submittedName>
        <fullName evidence="2">Thiol-disulfide isomerase or thioredoxin</fullName>
    </submittedName>
</protein>
<dbReference type="Gene3D" id="3.40.30.10">
    <property type="entry name" value="Glutaredoxin"/>
    <property type="match status" value="1"/>
</dbReference>
<reference evidence="3" key="1">
    <citation type="submission" date="2017-01" db="EMBL/GenBank/DDBJ databases">
        <authorList>
            <person name="Varghese N."/>
            <person name="Submissions S."/>
        </authorList>
    </citation>
    <scope>NUCLEOTIDE SEQUENCE [LARGE SCALE GENOMIC DNA]</scope>
    <source>
        <strain evidence="3">type strain: HArc-</strain>
    </source>
</reference>
<gene>
    <name evidence="2" type="ORF">SAMN05421752_1133</name>
</gene>
<dbReference type="RefSeq" id="WP_076610174.1">
    <property type="nucleotide sequence ID" value="NZ_FTNR01000013.1"/>
</dbReference>
<dbReference type="PROSITE" id="PS51352">
    <property type="entry name" value="THIOREDOXIN_2"/>
    <property type="match status" value="1"/>
</dbReference>
<dbReference type="InterPro" id="IPR036249">
    <property type="entry name" value="Thioredoxin-like_sf"/>
</dbReference>
<organism evidence="2 3">
    <name type="scientific">Natronorubrum thiooxidans</name>
    <dbReference type="NCBI Taxonomy" id="308853"/>
    <lineage>
        <taxon>Archaea</taxon>
        <taxon>Methanobacteriati</taxon>
        <taxon>Methanobacteriota</taxon>
        <taxon>Stenosarchaea group</taxon>
        <taxon>Halobacteria</taxon>
        <taxon>Halobacteriales</taxon>
        <taxon>Natrialbaceae</taxon>
        <taxon>Natronorubrum</taxon>
    </lineage>
</organism>
<dbReference type="CDD" id="cd02966">
    <property type="entry name" value="TlpA_like_family"/>
    <property type="match status" value="1"/>
</dbReference>
<dbReference type="GO" id="GO:0016853">
    <property type="term" value="F:isomerase activity"/>
    <property type="evidence" value="ECO:0007669"/>
    <property type="project" value="UniProtKB-KW"/>
</dbReference>
<dbReference type="STRING" id="308853.SAMN05421752_1133"/>
<dbReference type="Pfam" id="PF08534">
    <property type="entry name" value="Redoxin"/>
    <property type="match status" value="1"/>
</dbReference>
<dbReference type="EMBL" id="FTNR01000013">
    <property type="protein sequence ID" value="SIS13142.1"/>
    <property type="molecule type" value="Genomic_DNA"/>
</dbReference>
<name>A0A1N7GKS9_9EURY</name>
<dbReference type="PANTHER" id="PTHR42852:SF17">
    <property type="entry name" value="THIOREDOXIN-LIKE PROTEIN HI_1115"/>
    <property type="match status" value="1"/>
</dbReference>
<dbReference type="PANTHER" id="PTHR42852">
    <property type="entry name" value="THIOL:DISULFIDE INTERCHANGE PROTEIN DSBE"/>
    <property type="match status" value="1"/>
</dbReference>
<proteinExistence type="predicted"/>
<dbReference type="GO" id="GO:0016491">
    <property type="term" value="F:oxidoreductase activity"/>
    <property type="evidence" value="ECO:0007669"/>
    <property type="project" value="InterPro"/>
</dbReference>